<keyword evidence="2" id="KW-1185">Reference proteome</keyword>
<accession>A0A0C2SU50</accession>
<protein>
    <submittedName>
        <fullName evidence="1">Uncharacterized protein</fullName>
    </submittedName>
</protein>
<evidence type="ECO:0000313" key="1">
    <source>
        <dbReference type="EMBL" id="KIL57554.1"/>
    </source>
</evidence>
<dbReference type="HOGENOM" id="CLU_1634937_0_0_1"/>
<dbReference type="Proteomes" id="UP000054549">
    <property type="component" value="Unassembled WGS sequence"/>
</dbReference>
<name>A0A0C2SU50_AMAMK</name>
<dbReference type="AlphaFoldDB" id="A0A0C2SU50"/>
<reference evidence="1 2" key="1">
    <citation type="submission" date="2014-04" db="EMBL/GenBank/DDBJ databases">
        <title>Evolutionary Origins and Diversification of the Mycorrhizal Mutualists.</title>
        <authorList>
            <consortium name="DOE Joint Genome Institute"/>
            <consortium name="Mycorrhizal Genomics Consortium"/>
            <person name="Kohler A."/>
            <person name="Kuo A."/>
            <person name="Nagy L.G."/>
            <person name="Floudas D."/>
            <person name="Copeland A."/>
            <person name="Barry K.W."/>
            <person name="Cichocki N."/>
            <person name="Veneault-Fourrey C."/>
            <person name="LaButti K."/>
            <person name="Lindquist E.A."/>
            <person name="Lipzen A."/>
            <person name="Lundell T."/>
            <person name="Morin E."/>
            <person name="Murat C."/>
            <person name="Riley R."/>
            <person name="Ohm R."/>
            <person name="Sun H."/>
            <person name="Tunlid A."/>
            <person name="Henrissat B."/>
            <person name="Grigoriev I.V."/>
            <person name="Hibbett D.S."/>
            <person name="Martin F."/>
        </authorList>
    </citation>
    <scope>NUCLEOTIDE SEQUENCE [LARGE SCALE GENOMIC DNA]</scope>
    <source>
        <strain evidence="1 2">Koide BX008</strain>
    </source>
</reference>
<dbReference type="InParanoid" id="A0A0C2SU50"/>
<proteinExistence type="predicted"/>
<organism evidence="1 2">
    <name type="scientific">Amanita muscaria (strain Koide BX008)</name>
    <dbReference type="NCBI Taxonomy" id="946122"/>
    <lineage>
        <taxon>Eukaryota</taxon>
        <taxon>Fungi</taxon>
        <taxon>Dikarya</taxon>
        <taxon>Basidiomycota</taxon>
        <taxon>Agaricomycotina</taxon>
        <taxon>Agaricomycetes</taxon>
        <taxon>Agaricomycetidae</taxon>
        <taxon>Agaricales</taxon>
        <taxon>Pluteineae</taxon>
        <taxon>Amanitaceae</taxon>
        <taxon>Amanita</taxon>
    </lineage>
</organism>
<gene>
    <name evidence="1" type="ORF">M378DRAFT_171621</name>
</gene>
<sequence>MDGYEGIASSYIGSLRHLRKLSIFPLNVMELEQLVQRLPAAQDLYLQYSDLDMLKLLPSCGKACEVRTLTFASWCLRQHTGKEDLSRIITGWKKTRHGFGPFNNLTKISIVILTESAKAVIVAPSLTSWTVSGAILKIKGYSILSSNASFDSGIYVPPFNTL</sequence>
<evidence type="ECO:0000313" key="2">
    <source>
        <dbReference type="Proteomes" id="UP000054549"/>
    </source>
</evidence>
<dbReference type="EMBL" id="KN818365">
    <property type="protein sequence ID" value="KIL57554.1"/>
    <property type="molecule type" value="Genomic_DNA"/>
</dbReference>